<gene>
    <name evidence="1" type="ORF">MSP8886_03489</name>
</gene>
<organism evidence="1 2">
    <name type="scientific">Marinomonas spartinae</name>
    <dbReference type="NCBI Taxonomy" id="1792290"/>
    <lineage>
        <taxon>Bacteria</taxon>
        <taxon>Pseudomonadati</taxon>
        <taxon>Pseudomonadota</taxon>
        <taxon>Gammaproteobacteria</taxon>
        <taxon>Oceanospirillales</taxon>
        <taxon>Oceanospirillaceae</taxon>
        <taxon>Marinomonas</taxon>
    </lineage>
</organism>
<dbReference type="SUPFAM" id="SSF48452">
    <property type="entry name" value="TPR-like"/>
    <property type="match status" value="1"/>
</dbReference>
<dbReference type="AlphaFoldDB" id="A0A1A8TQS2"/>
<sequence>MQNWEKLTRQANQAYSNHAFLEAVDFHQQALDQILKRFEEDFCLDPESVVAATAVSYLNIAESYTGLGNVMAANRQFEKAIDFLQAVIARPDLALEQRDLIFQTMNHIRFEWELFTQSFGKERVVKHSALLHPFPQLTPSTLTAAFH</sequence>
<protein>
    <recommendedName>
        <fullName evidence="3">Tetratricopeptide repeat protein</fullName>
    </recommendedName>
</protein>
<accession>A0A1A8TQS2</accession>
<keyword evidence="2" id="KW-1185">Reference proteome</keyword>
<evidence type="ECO:0000313" key="2">
    <source>
        <dbReference type="Proteomes" id="UP000092544"/>
    </source>
</evidence>
<name>A0A1A8TQS2_9GAMM</name>
<proteinExistence type="predicted"/>
<dbReference type="STRING" id="1792290.MSP8886_03489"/>
<evidence type="ECO:0008006" key="3">
    <source>
        <dbReference type="Google" id="ProtNLM"/>
    </source>
</evidence>
<dbReference type="RefSeq" id="WP_067018749.1">
    <property type="nucleotide sequence ID" value="NZ_FLOB01000010.1"/>
</dbReference>
<dbReference type="Proteomes" id="UP000092544">
    <property type="component" value="Unassembled WGS sequence"/>
</dbReference>
<evidence type="ECO:0000313" key="1">
    <source>
        <dbReference type="EMBL" id="SBS35806.1"/>
    </source>
</evidence>
<dbReference type="InterPro" id="IPR011990">
    <property type="entry name" value="TPR-like_helical_dom_sf"/>
</dbReference>
<reference evidence="1 2" key="1">
    <citation type="submission" date="2016-06" db="EMBL/GenBank/DDBJ databases">
        <authorList>
            <person name="Kjaerup R.B."/>
            <person name="Dalgaard T.S."/>
            <person name="Juul-Madsen H.R."/>
        </authorList>
    </citation>
    <scope>NUCLEOTIDE SEQUENCE [LARGE SCALE GENOMIC DNA]</scope>
    <source>
        <strain evidence="1 2">CECT 8886</strain>
    </source>
</reference>
<dbReference type="OrthoDB" id="6215859at2"/>
<dbReference type="EMBL" id="FLOB01000010">
    <property type="protein sequence ID" value="SBS35806.1"/>
    <property type="molecule type" value="Genomic_DNA"/>
</dbReference>
<dbReference type="Gene3D" id="1.25.40.10">
    <property type="entry name" value="Tetratricopeptide repeat domain"/>
    <property type="match status" value="1"/>
</dbReference>